<accession>A0ACA9JYR6</accession>
<evidence type="ECO:0000313" key="1">
    <source>
        <dbReference type="EMBL" id="CAG8442756.1"/>
    </source>
</evidence>
<reference evidence="1" key="1">
    <citation type="submission" date="2021-06" db="EMBL/GenBank/DDBJ databases">
        <authorList>
            <person name="Kallberg Y."/>
            <person name="Tangrot J."/>
            <person name="Rosling A."/>
        </authorList>
    </citation>
    <scope>NUCLEOTIDE SEQUENCE</scope>
    <source>
        <strain evidence="1">CL356</strain>
    </source>
</reference>
<name>A0ACA9JYR6_9GLOM</name>
<dbReference type="Proteomes" id="UP000789525">
    <property type="component" value="Unassembled WGS sequence"/>
</dbReference>
<dbReference type="EMBL" id="CAJVPT010000317">
    <property type="protein sequence ID" value="CAG8442756.1"/>
    <property type="molecule type" value="Genomic_DNA"/>
</dbReference>
<evidence type="ECO:0000313" key="2">
    <source>
        <dbReference type="Proteomes" id="UP000789525"/>
    </source>
</evidence>
<proteinExistence type="predicted"/>
<keyword evidence="2" id="KW-1185">Reference proteome</keyword>
<gene>
    <name evidence="1" type="ORF">ACOLOM_LOCUS339</name>
</gene>
<comment type="caution">
    <text evidence="1">The sequence shown here is derived from an EMBL/GenBank/DDBJ whole genome shotgun (WGS) entry which is preliminary data.</text>
</comment>
<protein>
    <submittedName>
        <fullName evidence="1">16306_t:CDS:1</fullName>
    </submittedName>
</protein>
<organism evidence="1 2">
    <name type="scientific">Acaulospora colombiana</name>
    <dbReference type="NCBI Taxonomy" id="27376"/>
    <lineage>
        <taxon>Eukaryota</taxon>
        <taxon>Fungi</taxon>
        <taxon>Fungi incertae sedis</taxon>
        <taxon>Mucoromycota</taxon>
        <taxon>Glomeromycotina</taxon>
        <taxon>Glomeromycetes</taxon>
        <taxon>Diversisporales</taxon>
        <taxon>Acaulosporaceae</taxon>
        <taxon>Acaulospora</taxon>
    </lineage>
</organism>
<sequence>MGTTQLNNSEFDESFTEKSVRFDSMAEQTTSKQDAKILVVLKVSVSFMEGHIELIHTKDLTIELREEMRTMVLLTLGNLDMDLISCIIQKKNLMANAVMVLNLIRRQNFIVNQDTMENLVVILMVLAPVNVEIDLERRHRPRGGSHGRFETEELDHIPRKHPHGFGPRGKFRTEQNEKQFHRGKPGNRECSPHEDLQSRMNGNGARDIMVGPLRLKRTSMDAEINMNMVPAVDLRGNWKISLTIPKIMGTKIVFVVIDLNIVDTDLDQIIQVKVLDIIVVVVGLNAVGTNPSRNSDQTT</sequence>